<feature type="domain" description="DUF7344" evidence="1">
    <location>
        <begin position="2"/>
        <end position="67"/>
    </location>
</feature>
<keyword evidence="3" id="KW-1185">Reference proteome</keyword>
<protein>
    <recommendedName>
        <fullName evidence="1">DUF7344 domain-containing protein</fullName>
    </recommendedName>
</protein>
<accession>A0A2I8VR76</accession>
<evidence type="ECO:0000259" key="1">
    <source>
        <dbReference type="Pfam" id="PF24035"/>
    </source>
</evidence>
<dbReference type="AlphaFoldDB" id="A0A2I8VR76"/>
<dbReference type="Pfam" id="PF24035">
    <property type="entry name" value="DUF7344"/>
    <property type="match status" value="1"/>
</dbReference>
<sequence length="143" mass="16180">MLSQLQEHESMALRDLAEQIAVSDLQTDIESLSEEAIDEVEIALHHVHTPKLADAGYVEYDSHNQVISLTDAGRRKSIENECDHVGPQSSSRISVNLRPETVDLLHGIIRRDDRFDARMDYDDVISVVLSDARIERESEEEAQ</sequence>
<reference evidence="2 3" key="1">
    <citation type="submission" date="2018-01" db="EMBL/GenBank/DDBJ databases">
        <title>Complete genome sequence of Salinigranum rubrum GX10T, an extremely halophilic archaeon isolated from a marine solar saltern.</title>
        <authorList>
            <person name="Han S."/>
        </authorList>
    </citation>
    <scope>NUCLEOTIDE SEQUENCE [LARGE SCALE GENOMIC DNA]</scope>
    <source>
        <strain evidence="2 3">GX10</strain>
    </source>
</reference>
<organism evidence="2 3">
    <name type="scientific">Salinigranum rubrum</name>
    <dbReference type="NCBI Taxonomy" id="755307"/>
    <lineage>
        <taxon>Archaea</taxon>
        <taxon>Methanobacteriati</taxon>
        <taxon>Methanobacteriota</taxon>
        <taxon>Stenosarchaea group</taxon>
        <taxon>Halobacteria</taxon>
        <taxon>Halobacteriales</taxon>
        <taxon>Haloferacaceae</taxon>
        <taxon>Salinigranum</taxon>
    </lineage>
</organism>
<evidence type="ECO:0000313" key="2">
    <source>
        <dbReference type="EMBL" id="AUV83679.1"/>
    </source>
</evidence>
<dbReference type="Proteomes" id="UP000236584">
    <property type="component" value="Chromosome"/>
</dbReference>
<dbReference type="KEGG" id="srub:C2R22_20200"/>
<proteinExistence type="predicted"/>
<dbReference type="EMBL" id="CP026309">
    <property type="protein sequence ID" value="AUV83679.1"/>
    <property type="molecule type" value="Genomic_DNA"/>
</dbReference>
<dbReference type="InterPro" id="IPR055768">
    <property type="entry name" value="DUF7344"/>
</dbReference>
<evidence type="ECO:0000313" key="3">
    <source>
        <dbReference type="Proteomes" id="UP000236584"/>
    </source>
</evidence>
<name>A0A2I8VR76_9EURY</name>
<gene>
    <name evidence="2" type="ORF">C2R22_20200</name>
</gene>